<evidence type="ECO:0000256" key="7">
    <source>
        <dbReference type="ARBA" id="ARBA00023239"/>
    </source>
</evidence>
<sequence>MAEESQHVLDSVDIMELMELLPHRYPFLLVDKIVDINGDDSAVGIKNVTVNEPHFQGHFPTRPIMPGVLIVEAMAQTAGAICARKQGAGGNLVYFMTIDNARFRKPVVPGDRVEIRVQKQKQRGNIWKFHCDALVDDVLVAEADIGAMMRPKEAE</sequence>
<dbReference type="RefSeq" id="WP_062554380.1">
    <property type="nucleotide sequence ID" value="NZ_CP049250.1"/>
</dbReference>
<keyword evidence="7 9" id="KW-0456">Lyase</keyword>
<dbReference type="GO" id="GO:0016020">
    <property type="term" value="C:membrane"/>
    <property type="evidence" value="ECO:0007669"/>
    <property type="project" value="GOC"/>
</dbReference>
<evidence type="ECO:0000256" key="1">
    <source>
        <dbReference type="ARBA" id="ARBA00004496"/>
    </source>
</evidence>
<dbReference type="HAMAP" id="MF_00406">
    <property type="entry name" value="FabZ"/>
    <property type="match status" value="1"/>
</dbReference>
<keyword evidence="5 9" id="KW-0441">Lipid A biosynthesis</keyword>
<reference evidence="10 11" key="1">
    <citation type="submission" date="2020-08" db="EMBL/GenBank/DDBJ databases">
        <title>Genomic Encyclopedia of Type Strains, Phase IV (KMG-IV): sequencing the most valuable type-strain genomes for metagenomic binning, comparative biology and taxonomic classification.</title>
        <authorList>
            <person name="Goeker M."/>
        </authorList>
    </citation>
    <scope>NUCLEOTIDE SEQUENCE [LARGE SCALE GENOMIC DNA]</scope>
    <source>
        <strain evidence="10 11">DSM 29514</strain>
    </source>
</reference>
<comment type="subcellular location">
    <subcellularLocation>
        <location evidence="1 9">Cytoplasm</location>
    </subcellularLocation>
</comment>
<dbReference type="FunFam" id="3.10.129.10:FF:000001">
    <property type="entry name" value="3-hydroxyacyl-[acyl-carrier-protein] dehydratase FabZ"/>
    <property type="match status" value="1"/>
</dbReference>
<dbReference type="CDD" id="cd01288">
    <property type="entry name" value="FabZ"/>
    <property type="match status" value="1"/>
</dbReference>
<evidence type="ECO:0000256" key="5">
    <source>
        <dbReference type="ARBA" id="ARBA00022556"/>
    </source>
</evidence>
<evidence type="ECO:0000313" key="11">
    <source>
        <dbReference type="Proteomes" id="UP000519897"/>
    </source>
</evidence>
<proteinExistence type="inferred from homology"/>
<dbReference type="GO" id="GO:0006633">
    <property type="term" value="P:fatty acid biosynthetic process"/>
    <property type="evidence" value="ECO:0007669"/>
    <property type="project" value="UniProtKB-UniRule"/>
</dbReference>
<dbReference type="EMBL" id="JACIEC010000001">
    <property type="protein sequence ID" value="MBB4142067.1"/>
    <property type="molecule type" value="Genomic_DNA"/>
</dbReference>
<dbReference type="PANTHER" id="PTHR30272">
    <property type="entry name" value="3-HYDROXYACYL-[ACYL-CARRIER-PROTEIN] DEHYDRATASE"/>
    <property type="match status" value="1"/>
</dbReference>
<dbReference type="GO" id="GO:0005737">
    <property type="term" value="C:cytoplasm"/>
    <property type="evidence" value="ECO:0007669"/>
    <property type="project" value="UniProtKB-SubCell"/>
</dbReference>
<keyword evidence="11" id="KW-1185">Reference proteome</keyword>
<gene>
    <name evidence="9" type="primary">fabZ</name>
    <name evidence="10" type="ORF">GGQ72_000566</name>
</gene>
<name>A0A7W6LDB4_9HYPH</name>
<dbReference type="NCBIfam" id="NF000582">
    <property type="entry name" value="PRK00006.1"/>
    <property type="match status" value="1"/>
</dbReference>
<dbReference type="NCBIfam" id="TIGR01750">
    <property type="entry name" value="fabZ"/>
    <property type="match status" value="1"/>
</dbReference>
<organism evidence="10 11">
    <name type="scientific">Rhizobium rhizoryzae</name>
    <dbReference type="NCBI Taxonomy" id="451876"/>
    <lineage>
        <taxon>Bacteria</taxon>
        <taxon>Pseudomonadati</taxon>
        <taxon>Pseudomonadota</taxon>
        <taxon>Alphaproteobacteria</taxon>
        <taxon>Hyphomicrobiales</taxon>
        <taxon>Rhizobiaceae</taxon>
        <taxon>Rhizobium/Agrobacterium group</taxon>
        <taxon>Rhizobium</taxon>
    </lineage>
</organism>
<dbReference type="InterPro" id="IPR029069">
    <property type="entry name" value="HotDog_dom_sf"/>
</dbReference>
<evidence type="ECO:0000256" key="9">
    <source>
        <dbReference type="HAMAP-Rule" id="MF_00406"/>
    </source>
</evidence>
<accession>A0A7W6LDB4</accession>
<dbReference type="InterPro" id="IPR013114">
    <property type="entry name" value="FabA_FabZ"/>
</dbReference>
<comment type="catalytic activity">
    <reaction evidence="9">
        <text>a (3R)-hydroxyacyl-[ACP] = a (2E)-enoyl-[ACP] + H2O</text>
        <dbReference type="Rhea" id="RHEA:13097"/>
        <dbReference type="Rhea" id="RHEA-COMP:9925"/>
        <dbReference type="Rhea" id="RHEA-COMP:9945"/>
        <dbReference type="ChEBI" id="CHEBI:15377"/>
        <dbReference type="ChEBI" id="CHEBI:78784"/>
        <dbReference type="ChEBI" id="CHEBI:78827"/>
        <dbReference type="EC" id="4.2.1.59"/>
    </reaction>
</comment>
<dbReference type="Gene3D" id="3.10.129.10">
    <property type="entry name" value="Hotdog Thioesterase"/>
    <property type="match status" value="1"/>
</dbReference>
<evidence type="ECO:0000256" key="2">
    <source>
        <dbReference type="ARBA" id="ARBA00009174"/>
    </source>
</evidence>
<comment type="caution">
    <text evidence="10">The sequence shown here is derived from an EMBL/GenBank/DDBJ whole genome shotgun (WGS) entry which is preliminary data.</text>
</comment>
<evidence type="ECO:0000256" key="6">
    <source>
        <dbReference type="ARBA" id="ARBA00023098"/>
    </source>
</evidence>
<keyword evidence="4 9" id="KW-0444">Lipid biosynthesis</keyword>
<dbReference type="GO" id="GO:0019171">
    <property type="term" value="F:(3R)-hydroxyacyl-[acyl-carrier-protein] dehydratase activity"/>
    <property type="evidence" value="ECO:0007669"/>
    <property type="project" value="UniProtKB-EC"/>
</dbReference>
<evidence type="ECO:0000313" key="10">
    <source>
        <dbReference type="EMBL" id="MBB4142067.1"/>
    </source>
</evidence>
<dbReference type="GO" id="GO:0009245">
    <property type="term" value="P:lipid A biosynthetic process"/>
    <property type="evidence" value="ECO:0007669"/>
    <property type="project" value="UniProtKB-UniRule"/>
</dbReference>
<dbReference type="EC" id="4.2.1.59" evidence="9"/>
<keyword evidence="6 9" id="KW-0443">Lipid metabolism</keyword>
<evidence type="ECO:0000256" key="4">
    <source>
        <dbReference type="ARBA" id="ARBA00022516"/>
    </source>
</evidence>
<comment type="similarity">
    <text evidence="2 9">Belongs to the thioester dehydratase family. FabZ subfamily.</text>
</comment>
<comment type="function">
    <text evidence="8 9">Involved in unsaturated fatty acids biosynthesis. Catalyzes the dehydration of short chain beta-hydroxyacyl-ACPs and long chain saturated and unsaturated beta-hydroxyacyl-ACPs.</text>
</comment>
<evidence type="ECO:0000256" key="8">
    <source>
        <dbReference type="ARBA" id="ARBA00025049"/>
    </source>
</evidence>
<dbReference type="Proteomes" id="UP000519897">
    <property type="component" value="Unassembled WGS sequence"/>
</dbReference>
<keyword evidence="3 9" id="KW-0963">Cytoplasm</keyword>
<evidence type="ECO:0000256" key="3">
    <source>
        <dbReference type="ARBA" id="ARBA00022490"/>
    </source>
</evidence>
<dbReference type="Pfam" id="PF07977">
    <property type="entry name" value="FabA"/>
    <property type="match status" value="1"/>
</dbReference>
<dbReference type="AlphaFoldDB" id="A0A7W6LDB4"/>
<dbReference type="PANTHER" id="PTHR30272:SF1">
    <property type="entry name" value="3-HYDROXYACYL-[ACYL-CARRIER-PROTEIN] DEHYDRATASE"/>
    <property type="match status" value="1"/>
</dbReference>
<protein>
    <recommendedName>
        <fullName evidence="9">3-hydroxyacyl-[acyl-carrier-protein] dehydratase FabZ</fullName>
        <ecNumber evidence="9">4.2.1.59</ecNumber>
    </recommendedName>
    <alternativeName>
        <fullName evidence="9">(3R)-hydroxymyristoyl-[acyl-carrier-protein] dehydratase</fullName>
        <shortName evidence="9">(3R)-hydroxymyristoyl-ACP dehydrase</shortName>
    </alternativeName>
    <alternativeName>
        <fullName evidence="9">Beta-hydroxyacyl-ACP dehydratase</fullName>
    </alternativeName>
</protein>
<dbReference type="SUPFAM" id="SSF54637">
    <property type="entry name" value="Thioesterase/thiol ester dehydrase-isomerase"/>
    <property type="match status" value="1"/>
</dbReference>
<dbReference type="InterPro" id="IPR010084">
    <property type="entry name" value="FabZ"/>
</dbReference>
<feature type="active site" evidence="9">
    <location>
        <position position="58"/>
    </location>
</feature>